<organism evidence="1 2">
    <name type="scientific">Polaribacter haliotis</name>
    <dbReference type="NCBI Taxonomy" id="1888915"/>
    <lineage>
        <taxon>Bacteria</taxon>
        <taxon>Pseudomonadati</taxon>
        <taxon>Bacteroidota</taxon>
        <taxon>Flavobacteriia</taxon>
        <taxon>Flavobacteriales</taxon>
        <taxon>Flavobacteriaceae</taxon>
    </lineage>
</organism>
<gene>
    <name evidence="1" type="ORF">H9I45_00370</name>
</gene>
<keyword evidence="2" id="KW-1185">Reference proteome</keyword>
<evidence type="ECO:0000313" key="2">
    <source>
        <dbReference type="Proteomes" id="UP000516764"/>
    </source>
</evidence>
<proteinExistence type="predicted"/>
<reference evidence="1 2" key="1">
    <citation type="journal article" date="2016" name="Int. J. Syst. Evol. Microbiol.">
        <title>Polaribacter haliotis sp. nov., isolated from the gut of abalone Haliotis discus hannai.</title>
        <authorList>
            <person name="Kim Y.O."/>
            <person name="Park I.S."/>
            <person name="Park S."/>
            <person name="Nam B.H."/>
            <person name="Park J.M."/>
            <person name="Kim D.G."/>
            <person name="Yoon J.H."/>
        </authorList>
    </citation>
    <scope>NUCLEOTIDE SEQUENCE [LARGE SCALE GENOMIC DNA]</scope>
    <source>
        <strain evidence="1 2">KCTC 52418</strain>
    </source>
</reference>
<dbReference type="EMBL" id="CP061813">
    <property type="protein sequence ID" value="QOD60930.1"/>
    <property type="molecule type" value="Genomic_DNA"/>
</dbReference>
<dbReference type="Proteomes" id="UP000516764">
    <property type="component" value="Chromosome"/>
</dbReference>
<dbReference type="OrthoDB" id="1093942at2"/>
<dbReference type="Pfam" id="PF12636">
    <property type="entry name" value="DUF3781"/>
    <property type="match status" value="1"/>
</dbReference>
<dbReference type="RefSeq" id="WP_088355273.1">
    <property type="nucleotide sequence ID" value="NZ_CP061813.1"/>
</dbReference>
<protein>
    <submittedName>
        <fullName evidence="1">DUF3781 domain-containing protein</fullName>
    </submittedName>
</protein>
<dbReference type="AlphaFoldDB" id="A0A7L8AG50"/>
<dbReference type="KEGG" id="phal:H9I45_00370"/>
<evidence type="ECO:0000313" key="1">
    <source>
        <dbReference type="EMBL" id="QOD60930.1"/>
    </source>
</evidence>
<sequence length="86" mass="10098">MSINKKQILENHCYTTLVYERINKKLEASLSKNESENLIAKVLIQTSIEDYQKKGKNFYITNKEFNIKITINSNTFRIITVDKVIK</sequence>
<name>A0A7L8AG50_9FLAO</name>
<accession>A0A7L8AG50</accession>
<dbReference type="InterPro" id="IPR024229">
    <property type="entry name" value="DUF3781"/>
</dbReference>